<protein>
    <submittedName>
        <fullName evidence="4">Inositol 2-dehydrogenase</fullName>
        <ecNumber evidence="4">1.1.1.18</ecNumber>
    </submittedName>
</protein>
<keyword evidence="4" id="KW-0560">Oxidoreductase</keyword>
<dbReference type="Gene3D" id="3.40.50.720">
    <property type="entry name" value="NAD(P)-binding Rossmann-like Domain"/>
    <property type="match status" value="1"/>
</dbReference>
<dbReference type="Proteomes" id="UP000315750">
    <property type="component" value="Chromosome"/>
</dbReference>
<evidence type="ECO:0000259" key="3">
    <source>
        <dbReference type="Pfam" id="PF19051"/>
    </source>
</evidence>
<dbReference type="Gene3D" id="3.30.360.10">
    <property type="entry name" value="Dihydrodipicolinate Reductase, domain 2"/>
    <property type="match status" value="1"/>
</dbReference>
<dbReference type="PROSITE" id="PS51318">
    <property type="entry name" value="TAT"/>
    <property type="match status" value="1"/>
</dbReference>
<feature type="domain" description="Gfo/Idh/MocA-like oxidoreductase N-terminal" evidence="2">
    <location>
        <begin position="41"/>
        <end position="160"/>
    </location>
</feature>
<dbReference type="InterPro" id="IPR006311">
    <property type="entry name" value="TAT_signal"/>
</dbReference>
<dbReference type="GO" id="GO:0050112">
    <property type="term" value="F:inositol 2-dehydrogenase (NAD+) activity"/>
    <property type="evidence" value="ECO:0007669"/>
    <property type="project" value="UniProtKB-EC"/>
</dbReference>
<accession>A0A518AU91</accession>
<evidence type="ECO:0000313" key="5">
    <source>
        <dbReference type="Proteomes" id="UP000315750"/>
    </source>
</evidence>
<dbReference type="EMBL" id="CP036278">
    <property type="protein sequence ID" value="QDU58301.1"/>
    <property type="molecule type" value="Genomic_DNA"/>
</dbReference>
<reference evidence="4 5" key="1">
    <citation type="submission" date="2019-02" db="EMBL/GenBank/DDBJ databases">
        <title>Deep-cultivation of Planctomycetes and their phenomic and genomic characterization uncovers novel biology.</title>
        <authorList>
            <person name="Wiegand S."/>
            <person name="Jogler M."/>
            <person name="Boedeker C."/>
            <person name="Pinto D."/>
            <person name="Vollmers J."/>
            <person name="Rivas-Marin E."/>
            <person name="Kohn T."/>
            <person name="Peeters S.H."/>
            <person name="Heuer A."/>
            <person name="Rast P."/>
            <person name="Oberbeckmann S."/>
            <person name="Bunk B."/>
            <person name="Jeske O."/>
            <person name="Meyerdierks A."/>
            <person name="Storesund J.E."/>
            <person name="Kallscheuer N."/>
            <person name="Luecker S."/>
            <person name="Lage O.M."/>
            <person name="Pohl T."/>
            <person name="Merkel B.J."/>
            <person name="Hornburger P."/>
            <person name="Mueller R.-W."/>
            <person name="Bruemmer F."/>
            <person name="Labrenz M."/>
            <person name="Spormann A.M."/>
            <person name="Op den Camp H."/>
            <person name="Overmann J."/>
            <person name="Amann R."/>
            <person name="Jetten M.S.M."/>
            <person name="Mascher T."/>
            <person name="Medema M.H."/>
            <person name="Devos D.P."/>
            <person name="Kaster A.-K."/>
            <person name="Ovreas L."/>
            <person name="Rohde M."/>
            <person name="Galperin M.Y."/>
            <person name="Jogler C."/>
        </authorList>
    </citation>
    <scope>NUCLEOTIDE SEQUENCE [LARGE SCALE GENOMIC DNA]</scope>
    <source>
        <strain evidence="4 5">Pan181</strain>
    </source>
</reference>
<feature type="chain" id="PRO_5021888162" evidence="1">
    <location>
        <begin position="34"/>
        <end position="443"/>
    </location>
</feature>
<evidence type="ECO:0000313" key="4">
    <source>
        <dbReference type="EMBL" id="QDU58301.1"/>
    </source>
</evidence>
<dbReference type="InterPro" id="IPR043906">
    <property type="entry name" value="Gfo/Idh/MocA_OxRdtase_bact_C"/>
</dbReference>
<dbReference type="InterPro" id="IPR000683">
    <property type="entry name" value="Gfo/Idh/MocA-like_OxRdtase_N"/>
</dbReference>
<dbReference type="GO" id="GO:0000166">
    <property type="term" value="F:nucleotide binding"/>
    <property type="evidence" value="ECO:0007669"/>
    <property type="project" value="InterPro"/>
</dbReference>
<feature type="domain" description="Gfo/Idh/MocA-like oxidoreductase bacterial type C-terminal" evidence="3">
    <location>
        <begin position="172"/>
        <end position="256"/>
    </location>
</feature>
<dbReference type="KEGG" id="amuc:Pan181_45340"/>
<proteinExistence type="predicted"/>
<evidence type="ECO:0000256" key="1">
    <source>
        <dbReference type="SAM" id="SignalP"/>
    </source>
</evidence>
<dbReference type="InterPro" id="IPR050463">
    <property type="entry name" value="Gfo/Idh/MocA_oxidrdct_glycsds"/>
</dbReference>
<dbReference type="RefSeq" id="WP_145250044.1">
    <property type="nucleotide sequence ID" value="NZ_CP036278.1"/>
</dbReference>
<organism evidence="4 5">
    <name type="scientific">Aeoliella mucimassa</name>
    <dbReference type="NCBI Taxonomy" id="2527972"/>
    <lineage>
        <taxon>Bacteria</taxon>
        <taxon>Pseudomonadati</taxon>
        <taxon>Planctomycetota</taxon>
        <taxon>Planctomycetia</taxon>
        <taxon>Pirellulales</taxon>
        <taxon>Lacipirellulaceae</taxon>
        <taxon>Aeoliella</taxon>
    </lineage>
</organism>
<gene>
    <name evidence="4" type="primary">iolG_8</name>
    <name evidence="4" type="ORF">Pan181_45340</name>
</gene>
<dbReference type="SUPFAM" id="SSF55347">
    <property type="entry name" value="Glyceraldehyde-3-phosphate dehydrogenase-like, C-terminal domain"/>
    <property type="match status" value="1"/>
</dbReference>
<dbReference type="PANTHER" id="PTHR43818:SF10">
    <property type="entry name" value="NADH-DEPENDENT DEHYDROGENASE-RELATED"/>
    <property type="match status" value="1"/>
</dbReference>
<dbReference type="EC" id="1.1.1.18" evidence="4"/>
<dbReference type="OrthoDB" id="255433at2"/>
<name>A0A518AU91_9BACT</name>
<dbReference type="AlphaFoldDB" id="A0A518AU91"/>
<dbReference type="SUPFAM" id="SSF51735">
    <property type="entry name" value="NAD(P)-binding Rossmann-fold domains"/>
    <property type="match status" value="1"/>
</dbReference>
<evidence type="ECO:0000259" key="2">
    <source>
        <dbReference type="Pfam" id="PF01408"/>
    </source>
</evidence>
<sequence precursor="true">MTTRPQQLGRRRFLQASMATVGALTLAPGLARAASPNGKLRTAHIGVGGMGHADLNSIRSHAMVEVAALCDVDSGRLTAAANENPGAKTFVDYREMIDQLGDTIDAVVISTPDHTHAPAAMTAMLAGKPVYCQKPLTHEVFESRQLRKVAEAKGLVTQMGVQIHSTAPYRRAVKMIQSGVIGKVSEVHAWSNKDWGFDGAELPASTAAPESLDWNRWLGVAAERPYVPGVYHPASWRKLIDFGTGTLGDMGVHIFDTPYTALELTAPNWAKTTCRPPTGVGHPSKNIVEYEFPSTKYTTKTMSWKWYDGGFAPPAELKEKLPADVNLPGQGSLFVGENGMLLLPHVAEPQLIGDFGDYKQPEVEHGDHYHQWVDACMGKGEASMPFSLAGPLTEALLLGVVANRFPGTTLEWDAEALQVTNLEEANALIKRDYRSDFAVKNLS</sequence>
<feature type="signal peptide" evidence="1">
    <location>
        <begin position="1"/>
        <end position="33"/>
    </location>
</feature>
<keyword evidence="5" id="KW-1185">Reference proteome</keyword>
<dbReference type="Pfam" id="PF19051">
    <property type="entry name" value="GFO_IDH_MocA_C2"/>
    <property type="match status" value="1"/>
</dbReference>
<dbReference type="InterPro" id="IPR036291">
    <property type="entry name" value="NAD(P)-bd_dom_sf"/>
</dbReference>
<dbReference type="PANTHER" id="PTHR43818">
    <property type="entry name" value="BCDNA.GH03377"/>
    <property type="match status" value="1"/>
</dbReference>
<dbReference type="Pfam" id="PF01408">
    <property type="entry name" value="GFO_IDH_MocA"/>
    <property type="match status" value="1"/>
</dbReference>
<keyword evidence="1" id="KW-0732">Signal</keyword>